<dbReference type="EMBL" id="JADWDC010000010">
    <property type="protein sequence ID" value="MCC0176581.1"/>
    <property type="molecule type" value="Genomic_DNA"/>
</dbReference>
<dbReference type="AlphaFoldDB" id="A0A964BR22"/>
<comment type="caution">
    <text evidence="1">The sequence shown here is derived from an EMBL/GenBank/DDBJ whole genome shotgun (WGS) entry which is preliminary data.</text>
</comment>
<keyword evidence="2" id="KW-1185">Reference proteome</keyword>
<organism evidence="1 2">
    <name type="scientific">Waterburya agarophytonicola KI4</name>
    <dbReference type="NCBI Taxonomy" id="2874699"/>
    <lineage>
        <taxon>Bacteria</taxon>
        <taxon>Bacillati</taxon>
        <taxon>Cyanobacteriota</taxon>
        <taxon>Cyanophyceae</taxon>
        <taxon>Pleurocapsales</taxon>
        <taxon>Hyellaceae</taxon>
        <taxon>Waterburya</taxon>
        <taxon>Waterburya agarophytonicola</taxon>
    </lineage>
</organism>
<dbReference type="RefSeq" id="WP_229639618.1">
    <property type="nucleotide sequence ID" value="NZ_JADWDC010000010.1"/>
</dbReference>
<evidence type="ECO:0000313" key="2">
    <source>
        <dbReference type="Proteomes" id="UP000729733"/>
    </source>
</evidence>
<name>A0A964BR22_9CYAN</name>
<protein>
    <submittedName>
        <fullName evidence="1">Uncharacterized protein</fullName>
    </submittedName>
</protein>
<dbReference type="Proteomes" id="UP000729733">
    <property type="component" value="Unassembled WGS sequence"/>
</dbReference>
<proteinExistence type="predicted"/>
<evidence type="ECO:0000313" key="1">
    <source>
        <dbReference type="EMBL" id="MCC0176581.1"/>
    </source>
</evidence>
<gene>
    <name evidence="1" type="ORF">I4641_06265</name>
</gene>
<accession>A0A964BR22</accession>
<reference evidence="1" key="1">
    <citation type="journal article" date="2021" name="Antonie Van Leeuwenhoek">
        <title>Draft genome and description of Waterburya agarophytonicola gen. nov. sp. nov. (Pleurocapsales, Cyanobacteria): a seaweed symbiont.</title>
        <authorList>
            <person name="Bonthond G."/>
            <person name="Shalygin S."/>
            <person name="Bayer T."/>
            <person name="Weinberger F."/>
        </authorList>
    </citation>
    <scope>NUCLEOTIDE SEQUENCE</scope>
    <source>
        <strain evidence="1">KI4</strain>
    </source>
</reference>
<sequence length="293" mass="31786">MADSLTGTKNFTGKINYTVTGGTLRSNPDDINACSLNSSSTASLSHLPSGATVQKAYLYWAGSGENIDSQITFDGTSLTADKTYTSSIFVSDPNYGDDEYYHFQGVKDVTNIIAQKGNGSYQFSDLAVDNTNNYSYYCDFQGVLSGWSLVVIYEDPTLENNKINTIKLYEGLKSSRNQTIDYTLNGIQVATDPIAKFSMLLWEGDSSLSGVNESFAFNGNTLSDTYNPLENQFNSSINTSQASNIYGVDFDTFDVSDYVNQGDTSVTGTISTGDDLVLQGAALVMVTTIYNPD</sequence>